<dbReference type="EMBL" id="CAEZYR010000096">
    <property type="protein sequence ID" value="CAB4758683.1"/>
    <property type="molecule type" value="Genomic_DNA"/>
</dbReference>
<dbReference type="AlphaFoldDB" id="A0A6J7MHD5"/>
<comment type="subcellular location">
    <subcellularLocation>
        <location evidence="1">Cell membrane</location>
        <topology evidence="1">Multi-pass membrane protein</topology>
    </subcellularLocation>
</comment>
<keyword evidence="4 7" id="KW-0812">Transmembrane</keyword>
<accession>A0A6J7MHD5</accession>
<feature type="transmembrane region" description="Helical" evidence="7">
    <location>
        <begin position="92"/>
        <end position="112"/>
    </location>
</feature>
<gene>
    <name evidence="8" type="ORF">UFOPK2754_02263</name>
    <name evidence="9" type="ORF">UFOPK3139_02874</name>
    <name evidence="10" type="ORF">UFOPK3543_00194</name>
    <name evidence="11" type="ORF">UFOPK3967_00215</name>
</gene>
<evidence type="ECO:0000313" key="11">
    <source>
        <dbReference type="EMBL" id="CAB4978712.1"/>
    </source>
</evidence>
<evidence type="ECO:0000256" key="3">
    <source>
        <dbReference type="ARBA" id="ARBA00022475"/>
    </source>
</evidence>
<keyword evidence="5 7" id="KW-1133">Transmembrane helix</keyword>
<evidence type="ECO:0000313" key="8">
    <source>
        <dbReference type="EMBL" id="CAB4758683.1"/>
    </source>
</evidence>
<evidence type="ECO:0000313" key="10">
    <source>
        <dbReference type="EMBL" id="CAB4890191.1"/>
    </source>
</evidence>
<feature type="transmembrane region" description="Helical" evidence="7">
    <location>
        <begin position="40"/>
        <end position="59"/>
    </location>
</feature>
<evidence type="ECO:0000256" key="6">
    <source>
        <dbReference type="ARBA" id="ARBA00023136"/>
    </source>
</evidence>
<feature type="transmembrane region" description="Helical" evidence="7">
    <location>
        <begin position="66"/>
        <end position="86"/>
    </location>
</feature>
<dbReference type="EMBL" id="CAFBMH010000004">
    <property type="protein sequence ID" value="CAB4890191.1"/>
    <property type="molecule type" value="Genomic_DNA"/>
</dbReference>
<dbReference type="PANTHER" id="PTHR30269">
    <property type="entry name" value="TRANSMEMBRANE PROTEIN YFCA"/>
    <property type="match status" value="1"/>
</dbReference>
<evidence type="ECO:0000256" key="7">
    <source>
        <dbReference type="SAM" id="Phobius"/>
    </source>
</evidence>
<evidence type="ECO:0000256" key="2">
    <source>
        <dbReference type="ARBA" id="ARBA00022448"/>
    </source>
</evidence>
<keyword evidence="2" id="KW-0813">Transport</keyword>
<keyword evidence="3" id="KW-1003">Cell membrane</keyword>
<dbReference type="InterPro" id="IPR002781">
    <property type="entry name" value="TM_pro_TauE-like"/>
</dbReference>
<feature type="transmembrane region" description="Helical" evidence="7">
    <location>
        <begin position="219"/>
        <end position="237"/>
    </location>
</feature>
<proteinExistence type="predicted"/>
<dbReference type="GO" id="GO:0005886">
    <property type="term" value="C:plasma membrane"/>
    <property type="evidence" value="ECO:0007669"/>
    <property type="project" value="UniProtKB-SubCell"/>
</dbReference>
<evidence type="ECO:0000256" key="1">
    <source>
        <dbReference type="ARBA" id="ARBA00004651"/>
    </source>
</evidence>
<reference evidence="11" key="1">
    <citation type="submission" date="2020-05" db="EMBL/GenBank/DDBJ databases">
        <authorList>
            <person name="Chiriac C."/>
            <person name="Salcher M."/>
            <person name="Ghai R."/>
            <person name="Kavagutti S V."/>
        </authorList>
    </citation>
    <scope>NUCLEOTIDE SEQUENCE</scope>
</reference>
<evidence type="ECO:0000256" key="4">
    <source>
        <dbReference type="ARBA" id="ARBA00022692"/>
    </source>
</evidence>
<keyword evidence="6 7" id="KW-0472">Membrane</keyword>
<feature type="transmembrane region" description="Helical" evidence="7">
    <location>
        <begin position="186"/>
        <end position="207"/>
    </location>
</feature>
<feature type="transmembrane region" description="Helical" evidence="7">
    <location>
        <begin position="160"/>
        <end position="180"/>
    </location>
</feature>
<evidence type="ECO:0000313" key="9">
    <source>
        <dbReference type="EMBL" id="CAB4836431.1"/>
    </source>
</evidence>
<dbReference type="Pfam" id="PF01925">
    <property type="entry name" value="TauE"/>
    <property type="match status" value="1"/>
</dbReference>
<name>A0A6J7MHD5_9ZZZZ</name>
<evidence type="ECO:0000256" key="5">
    <source>
        <dbReference type="ARBA" id="ARBA00022989"/>
    </source>
</evidence>
<dbReference type="EMBL" id="CAFBOS010000007">
    <property type="protein sequence ID" value="CAB4978712.1"/>
    <property type="molecule type" value="Genomic_DNA"/>
</dbReference>
<protein>
    <submittedName>
        <fullName evidence="11">Unannotated protein</fullName>
    </submittedName>
</protein>
<sequence>MLAIVAVTAIAGAVQALTGFGYALLSTPLLSAVIGPRDAVVMSVLYGMLAAVSMSLQFRATIDHPVMWRVCVGRLVGMPFGVVVLASVSRDALRLGIAVSVLSSTALLWRGFRLQRAGGMIDIAAGVVSGALTTSVSTGGPPLVLAMQARGMDPDTFRGTMSAVSLYTGAIAIGLIAASGRLTHGALVASVVGLPGLAAGMSVGRAFAHRVEPARFRELVLTLLVVAALIAAASVVWG</sequence>
<dbReference type="EMBL" id="CAFABA010000175">
    <property type="protein sequence ID" value="CAB4836431.1"/>
    <property type="molecule type" value="Genomic_DNA"/>
</dbReference>
<dbReference type="InterPro" id="IPR052017">
    <property type="entry name" value="TSUP"/>
</dbReference>
<organism evidence="11">
    <name type="scientific">freshwater metagenome</name>
    <dbReference type="NCBI Taxonomy" id="449393"/>
    <lineage>
        <taxon>unclassified sequences</taxon>
        <taxon>metagenomes</taxon>
        <taxon>ecological metagenomes</taxon>
    </lineage>
</organism>
<dbReference type="PANTHER" id="PTHR30269:SF37">
    <property type="entry name" value="MEMBRANE TRANSPORTER PROTEIN"/>
    <property type="match status" value="1"/>
</dbReference>